<dbReference type="eggNOG" id="COG2003">
    <property type="taxonomic scope" value="Bacteria"/>
</dbReference>
<comment type="similarity">
    <text evidence="1">Belongs to the UPF0758 family.</text>
</comment>
<reference evidence="8 9" key="1">
    <citation type="submission" date="2013-09" db="EMBL/GenBank/DDBJ databases">
        <authorList>
            <person name="Durkin A.S."/>
            <person name="Haft D.R."/>
            <person name="McCorrison J."/>
            <person name="Torralba M."/>
            <person name="Gillis M."/>
            <person name="Haft D.H."/>
            <person name="Methe B."/>
            <person name="Sutton G."/>
            <person name="Nelson K.E."/>
        </authorList>
    </citation>
    <scope>NUCLEOTIDE SEQUENCE [LARGE SCALE GENOMIC DNA]</scope>
    <source>
        <strain evidence="8 9">BV3C16-1</strain>
    </source>
</reference>
<dbReference type="InterPro" id="IPR020891">
    <property type="entry name" value="UPF0758_CS"/>
</dbReference>
<feature type="domain" description="MPN" evidence="7">
    <location>
        <begin position="1"/>
        <end position="95"/>
    </location>
</feature>
<dbReference type="EMBL" id="AWXA01000016">
    <property type="protein sequence ID" value="ERT60748.1"/>
    <property type="molecule type" value="Genomic_DNA"/>
</dbReference>
<dbReference type="SUPFAM" id="SSF102712">
    <property type="entry name" value="JAB1/MPN domain"/>
    <property type="match status" value="1"/>
</dbReference>
<evidence type="ECO:0000313" key="8">
    <source>
        <dbReference type="EMBL" id="ERT60748.1"/>
    </source>
</evidence>
<keyword evidence="9" id="KW-1185">Reference proteome</keyword>
<dbReference type="Proteomes" id="UP000017090">
    <property type="component" value="Unassembled WGS sequence"/>
</dbReference>
<proteinExistence type="inferred from homology"/>
<dbReference type="InterPro" id="IPR001405">
    <property type="entry name" value="UPF0758"/>
</dbReference>
<dbReference type="STRING" id="1111454.HMPREF1250_0214"/>
<dbReference type="GO" id="GO:0046872">
    <property type="term" value="F:metal ion binding"/>
    <property type="evidence" value="ECO:0007669"/>
    <property type="project" value="UniProtKB-KW"/>
</dbReference>
<dbReference type="PROSITE" id="PS50249">
    <property type="entry name" value="MPN"/>
    <property type="match status" value="1"/>
</dbReference>
<sequence length="95" mass="10334">MSTKNKLIAVRTITVGTLNASLAKGRDVFRYALQYNAAAIVLLHNHPSGDPAPSQDDIRVTRQIADAGRVMEIPVLDHIIIGDGIYTSLCEQGYL</sequence>
<dbReference type="GO" id="GO:0008237">
    <property type="term" value="F:metallopeptidase activity"/>
    <property type="evidence" value="ECO:0007669"/>
    <property type="project" value="UniProtKB-KW"/>
</dbReference>
<dbReference type="Gene3D" id="3.40.140.10">
    <property type="entry name" value="Cytidine Deaminase, domain 2"/>
    <property type="match status" value="1"/>
</dbReference>
<evidence type="ECO:0000313" key="9">
    <source>
        <dbReference type="Proteomes" id="UP000017090"/>
    </source>
</evidence>
<dbReference type="GO" id="GO:0006508">
    <property type="term" value="P:proteolysis"/>
    <property type="evidence" value="ECO:0007669"/>
    <property type="project" value="UniProtKB-KW"/>
</dbReference>
<dbReference type="CDD" id="cd08071">
    <property type="entry name" value="MPN_DUF2466"/>
    <property type="match status" value="1"/>
</dbReference>
<keyword evidence="6" id="KW-0482">Metalloprotease</keyword>
<organism evidence="8 9">
    <name type="scientific">Megasphaera vaginalis</name>
    <name type="common">ex Srinivasan et al. 2021</name>
    <dbReference type="NCBI Taxonomy" id="1111454"/>
    <lineage>
        <taxon>Bacteria</taxon>
        <taxon>Bacillati</taxon>
        <taxon>Bacillota</taxon>
        <taxon>Negativicutes</taxon>
        <taxon>Veillonellales</taxon>
        <taxon>Veillonellaceae</taxon>
        <taxon>Megasphaera</taxon>
    </lineage>
</organism>
<dbReference type="PANTHER" id="PTHR30471">
    <property type="entry name" value="DNA REPAIR PROTEIN RADC"/>
    <property type="match status" value="1"/>
</dbReference>
<evidence type="ECO:0000256" key="1">
    <source>
        <dbReference type="ARBA" id="ARBA00010243"/>
    </source>
</evidence>
<gene>
    <name evidence="8" type="ORF">HMPREF1250_0214</name>
</gene>
<dbReference type="PATRIC" id="fig|1111454.3.peg.789"/>
<evidence type="ECO:0000256" key="4">
    <source>
        <dbReference type="ARBA" id="ARBA00022801"/>
    </source>
</evidence>
<evidence type="ECO:0000259" key="7">
    <source>
        <dbReference type="PROSITE" id="PS50249"/>
    </source>
</evidence>
<dbReference type="Pfam" id="PF04002">
    <property type="entry name" value="RadC"/>
    <property type="match status" value="1"/>
</dbReference>
<evidence type="ECO:0000256" key="5">
    <source>
        <dbReference type="ARBA" id="ARBA00022833"/>
    </source>
</evidence>
<name>U7UQL3_9FIRM</name>
<protein>
    <submittedName>
        <fullName evidence="8">RadC-like JAB domain protein</fullName>
    </submittedName>
</protein>
<accession>U7UQL3</accession>
<evidence type="ECO:0000256" key="2">
    <source>
        <dbReference type="ARBA" id="ARBA00022670"/>
    </source>
</evidence>
<evidence type="ECO:0000256" key="6">
    <source>
        <dbReference type="ARBA" id="ARBA00023049"/>
    </source>
</evidence>
<keyword evidence="3" id="KW-0479">Metal-binding</keyword>
<dbReference type="PANTHER" id="PTHR30471:SF3">
    <property type="entry name" value="UPF0758 PROTEIN YEES-RELATED"/>
    <property type="match status" value="1"/>
</dbReference>
<keyword evidence="2" id="KW-0645">Protease</keyword>
<dbReference type="InterPro" id="IPR025657">
    <property type="entry name" value="RadC_JAB"/>
</dbReference>
<evidence type="ECO:0000256" key="3">
    <source>
        <dbReference type="ARBA" id="ARBA00022723"/>
    </source>
</evidence>
<dbReference type="InterPro" id="IPR037518">
    <property type="entry name" value="MPN"/>
</dbReference>
<comment type="caution">
    <text evidence="8">The sequence shown here is derived from an EMBL/GenBank/DDBJ whole genome shotgun (WGS) entry which is preliminary data.</text>
</comment>
<dbReference type="PROSITE" id="PS01302">
    <property type="entry name" value="UPF0758"/>
    <property type="match status" value="1"/>
</dbReference>
<keyword evidence="5" id="KW-0862">Zinc</keyword>
<dbReference type="AlphaFoldDB" id="U7UQL3"/>
<keyword evidence="4" id="KW-0378">Hydrolase</keyword>